<feature type="transmembrane region" description="Helical" evidence="22">
    <location>
        <begin position="653"/>
        <end position="678"/>
    </location>
</feature>
<evidence type="ECO:0000313" key="25">
    <source>
        <dbReference type="Proteomes" id="UP000327013"/>
    </source>
</evidence>
<dbReference type="InterPro" id="IPR008271">
    <property type="entry name" value="Ser/Thr_kinase_AS"/>
</dbReference>
<dbReference type="FunFam" id="3.80.10.10:FF:001670">
    <property type="entry name" value="Putative leucine-rich repeat receptor-like protein kinase family protein"/>
    <property type="match status" value="1"/>
</dbReference>
<dbReference type="Pfam" id="PF13855">
    <property type="entry name" value="LRR_8"/>
    <property type="match status" value="2"/>
</dbReference>
<evidence type="ECO:0000313" key="24">
    <source>
        <dbReference type="EMBL" id="KAE7998649.1"/>
    </source>
</evidence>
<keyword evidence="12 21" id="KW-0547">Nucleotide-binding</keyword>
<dbReference type="FunFam" id="3.80.10.10:FF:000111">
    <property type="entry name" value="LRR receptor-like serine/threonine-protein kinase ERECTA"/>
    <property type="match status" value="1"/>
</dbReference>
<dbReference type="Pfam" id="PF00069">
    <property type="entry name" value="Pkinase"/>
    <property type="match status" value="1"/>
</dbReference>
<feature type="binding site" evidence="21">
    <location>
        <position position="738"/>
    </location>
    <ligand>
        <name>ATP</name>
        <dbReference type="ChEBI" id="CHEBI:30616"/>
    </ligand>
</feature>
<comment type="subcellular location">
    <subcellularLocation>
        <location evidence="1">Cell membrane</location>
    </subcellularLocation>
    <subcellularLocation>
        <location evidence="2">Membrane</location>
        <topology evidence="2">Single-pass type I membrane protein</topology>
    </subcellularLocation>
</comment>
<comment type="similarity">
    <text evidence="3">Belongs to the protein kinase superfamily. Ser/Thr protein kinase family.</text>
</comment>
<dbReference type="Pfam" id="PF23598">
    <property type="entry name" value="LRR_14"/>
    <property type="match status" value="1"/>
</dbReference>
<sequence length="1024" mass="114041">MHGSSMSSSFHITSTILMTKTSLKCIHFSFYTILFLLLFSHVNSQLNDQEQAILLNLKQYWKNPHSLSQWTSSNSSHCTWPNITCNTVGSVTGISLQNMNITGTVPPFICDLNNLTTLDLSYNYMTSNGFPTAFYNCSKLQYLDLSQNYFAGTLPNDIHRMPRLRQLNIGANSFSGIIPASIGQLTELRILQLFACQFNGSFPPEIGNLSNLERLELAYMTRITTTLPAEFTKLRKLKYLWVAHSNLVGEIPDTIGEMAALEHLDLSMNNLSGNIPSGLFMLKNLSIVYLYINKLFGKIPRVVEAASNMDVIDLSKNNLTGTIPDDFGRLTKLSGLSLFFNQLSGKIPDSIGRLPRLIVLKLFSNNFSGTLSPDFGRYSMLEEFQVASNRLTGPLPQHLGDNGKLVGVVAFDNNLSGQLPKSLENCNNLKIVYVTNNRLSGNIPSGLWTLFNLSKLLLSNNAFTGELPERLSRNLLMLRISHNRFSGKIPIGMFSSKNLVVLDASNNFLNGTIPQEVTALPNLTTLFLDQNRLSGSLPSTILSWKSLTTLNLSRNAISGQIPKEFGSLPCLTDLDLSENQLSGQIPPQLGFLKLTSLNLSSNHLTGRIPNEFENNAYASSFLNNPHLCANSPSLNIHNCNSKLQNSSKPSSKLLAWILGLAMVVLLGLLASFVVTIICKNRKHELDLKWKLTPFQSLNFTESDILSGLIEKNVIGSGGSGKVYRVSVNPLCEIVAVKKIWNSRKLDHKLENEFTAEVKILSSIRHTNIVTLLCCISSDNSKLLVYEYLENRSLDLWLQRKSRKSTVSGLVHLNWPKRLQIAVGAAQGLSYMHHDCSQPIVHRDVKSSNILLDSEFNAKIADFGLAKMLIKQGEYTTMSVVAGSFGYMAPEYAHTIRVNEKIDVYGFGVILLELATGRKAYDDDEHTSLVEWAWRHVQEGNPIVDALDEEVKELCYIDEMCCAFKLGIKCTSRQPSMRPSMKEVLKVLLRCNELLIYEENNVSSKNSKCDKELVENNDASNFGSI</sequence>
<evidence type="ECO:0000256" key="6">
    <source>
        <dbReference type="ARBA" id="ARBA00022527"/>
    </source>
</evidence>
<evidence type="ECO:0000256" key="13">
    <source>
        <dbReference type="ARBA" id="ARBA00022777"/>
    </source>
</evidence>
<keyword evidence="8" id="KW-0808">Transferase</keyword>
<name>A0A5N6QJ24_9ROSI</name>
<dbReference type="FunFam" id="1.10.510.10:FF:000714">
    <property type="entry name" value="Kinase family with leucine-rich repeat domain-containing protein"/>
    <property type="match status" value="1"/>
</dbReference>
<dbReference type="OrthoDB" id="676979at2759"/>
<dbReference type="PANTHER" id="PTHR48053:SF109">
    <property type="entry name" value="PROTEIN KINASE DOMAIN-CONTAINING PROTEIN"/>
    <property type="match status" value="1"/>
</dbReference>
<keyword evidence="17" id="KW-0675">Receptor</keyword>
<dbReference type="InterPro" id="IPR013210">
    <property type="entry name" value="LRR_N_plant-typ"/>
</dbReference>
<dbReference type="InterPro" id="IPR000719">
    <property type="entry name" value="Prot_kinase_dom"/>
</dbReference>
<keyword evidence="6" id="KW-0723">Serine/threonine-protein kinase</keyword>
<dbReference type="SMART" id="SM00369">
    <property type="entry name" value="LRR_TYP"/>
    <property type="match status" value="7"/>
</dbReference>
<dbReference type="InterPro" id="IPR011009">
    <property type="entry name" value="Kinase-like_dom_sf"/>
</dbReference>
<dbReference type="SMART" id="SM00220">
    <property type="entry name" value="S_TKc"/>
    <property type="match status" value="1"/>
</dbReference>
<dbReference type="InterPro" id="IPR032675">
    <property type="entry name" value="LRR_dom_sf"/>
</dbReference>
<keyword evidence="7" id="KW-0433">Leucine-rich repeat</keyword>
<dbReference type="PROSITE" id="PS00108">
    <property type="entry name" value="PROTEIN_KINASE_ST"/>
    <property type="match status" value="1"/>
</dbReference>
<dbReference type="InterPro" id="IPR055414">
    <property type="entry name" value="LRR_R13L4/SHOC2-like"/>
</dbReference>
<comment type="catalytic activity">
    <reaction evidence="19">
        <text>L-threonyl-[protein] + ATP = O-phospho-L-threonyl-[protein] + ADP + H(+)</text>
        <dbReference type="Rhea" id="RHEA:46608"/>
        <dbReference type="Rhea" id="RHEA-COMP:11060"/>
        <dbReference type="Rhea" id="RHEA-COMP:11605"/>
        <dbReference type="ChEBI" id="CHEBI:15378"/>
        <dbReference type="ChEBI" id="CHEBI:30013"/>
        <dbReference type="ChEBI" id="CHEBI:30616"/>
        <dbReference type="ChEBI" id="CHEBI:61977"/>
        <dbReference type="ChEBI" id="CHEBI:456216"/>
        <dbReference type="EC" id="2.7.11.1"/>
    </reaction>
</comment>
<evidence type="ECO:0000256" key="17">
    <source>
        <dbReference type="ARBA" id="ARBA00023170"/>
    </source>
</evidence>
<dbReference type="InterPro" id="IPR003591">
    <property type="entry name" value="Leu-rich_rpt_typical-subtyp"/>
</dbReference>
<evidence type="ECO:0000256" key="12">
    <source>
        <dbReference type="ARBA" id="ARBA00022741"/>
    </source>
</evidence>
<accession>A0A5N6QJ24</accession>
<dbReference type="Gene3D" id="1.10.510.10">
    <property type="entry name" value="Transferase(Phosphotransferase) domain 1"/>
    <property type="match status" value="1"/>
</dbReference>
<protein>
    <recommendedName>
        <fullName evidence="5">non-specific serine/threonine protein kinase</fullName>
        <ecNumber evidence="5">2.7.11.1</ecNumber>
    </recommendedName>
</protein>
<evidence type="ECO:0000256" key="10">
    <source>
        <dbReference type="ARBA" id="ARBA00022729"/>
    </source>
</evidence>
<organism evidence="24 25">
    <name type="scientific">Carpinus fangiana</name>
    <dbReference type="NCBI Taxonomy" id="176857"/>
    <lineage>
        <taxon>Eukaryota</taxon>
        <taxon>Viridiplantae</taxon>
        <taxon>Streptophyta</taxon>
        <taxon>Embryophyta</taxon>
        <taxon>Tracheophyta</taxon>
        <taxon>Spermatophyta</taxon>
        <taxon>Magnoliopsida</taxon>
        <taxon>eudicotyledons</taxon>
        <taxon>Gunneridae</taxon>
        <taxon>Pentapetalae</taxon>
        <taxon>rosids</taxon>
        <taxon>fabids</taxon>
        <taxon>Fagales</taxon>
        <taxon>Betulaceae</taxon>
        <taxon>Carpinus</taxon>
    </lineage>
</organism>
<dbReference type="PANTHER" id="PTHR48053">
    <property type="entry name" value="LEUCINE RICH REPEAT FAMILY PROTEIN, EXPRESSED"/>
    <property type="match status" value="1"/>
</dbReference>
<keyword evidence="10" id="KW-0732">Signal</keyword>
<evidence type="ECO:0000256" key="16">
    <source>
        <dbReference type="ARBA" id="ARBA00023136"/>
    </source>
</evidence>
<dbReference type="FunFam" id="3.30.200.20:FF:000512">
    <property type="entry name" value="Receptor-like protein kinase HSL1"/>
    <property type="match status" value="1"/>
</dbReference>
<dbReference type="GO" id="GO:0005524">
    <property type="term" value="F:ATP binding"/>
    <property type="evidence" value="ECO:0007669"/>
    <property type="project" value="UniProtKB-UniRule"/>
</dbReference>
<gene>
    <name evidence="24" type="ORF">FH972_003174</name>
</gene>
<dbReference type="Gene3D" id="3.80.10.10">
    <property type="entry name" value="Ribonuclease Inhibitor"/>
    <property type="match status" value="4"/>
</dbReference>
<evidence type="ECO:0000256" key="7">
    <source>
        <dbReference type="ARBA" id="ARBA00022614"/>
    </source>
</evidence>
<keyword evidence="15 22" id="KW-1133">Transmembrane helix</keyword>
<keyword evidence="11" id="KW-0677">Repeat</keyword>
<dbReference type="SUPFAM" id="SSF52047">
    <property type="entry name" value="RNI-like"/>
    <property type="match status" value="1"/>
</dbReference>
<evidence type="ECO:0000256" key="15">
    <source>
        <dbReference type="ARBA" id="ARBA00022989"/>
    </source>
</evidence>
<dbReference type="SUPFAM" id="SSF52058">
    <property type="entry name" value="L domain-like"/>
    <property type="match status" value="1"/>
</dbReference>
<proteinExistence type="inferred from homology"/>
<keyword evidence="18" id="KW-0325">Glycoprotein</keyword>
<keyword evidence="16 22" id="KW-0472">Membrane</keyword>
<dbReference type="FunFam" id="3.80.10.10:FF:001519">
    <property type="entry name" value="Highly similar to receptor-like protein kinase"/>
    <property type="match status" value="1"/>
</dbReference>
<evidence type="ECO:0000256" key="3">
    <source>
        <dbReference type="ARBA" id="ARBA00008684"/>
    </source>
</evidence>
<keyword evidence="25" id="KW-1185">Reference proteome</keyword>
<dbReference type="EMBL" id="CM017321">
    <property type="protein sequence ID" value="KAE7998649.1"/>
    <property type="molecule type" value="Genomic_DNA"/>
</dbReference>
<keyword evidence="9 22" id="KW-0812">Transmembrane</keyword>
<dbReference type="EC" id="2.7.11.1" evidence="5"/>
<evidence type="ECO:0000259" key="23">
    <source>
        <dbReference type="PROSITE" id="PS50011"/>
    </source>
</evidence>
<dbReference type="InterPro" id="IPR051716">
    <property type="entry name" value="Plant_RL_S/T_kinase"/>
</dbReference>
<evidence type="ECO:0000256" key="20">
    <source>
        <dbReference type="ARBA" id="ARBA00048679"/>
    </source>
</evidence>
<evidence type="ECO:0000256" key="22">
    <source>
        <dbReference type="SAM" id="Phobius"/>
    </source>
</evidence>
<keyword evidence="13" id="KW-0418">Kinase</keyword>
<evidence type="ECO:0000256" key="5">
    <source>
        <dbReference type="ARBA" id="ARBA00012513"/>
    </source>
</evidence>
<dbReference type="GO" id="GO:0005886">
    <property type="term" value="C:plasma membrane"/>
    <property type="evidence" value="ECO:0007669"/>
    <property type="project" value="UniProtKB-SubCell"/>
</dbReference>
<evidence type="ECO:0000256" key="18">
    <source>
        <dbReference type="ARBA" id="ARBA00023180"/>
    </source>
</evidence>
<dbReference type="InterPro" id="IPR001611">
    <property type="entry name" value="Leu-rich_rpt"/>
</dbReference>
<dbReference type="Pfam" id="PF08263">
    <property type="entry name" value="LRRNT_2"/>
    <property type="match status" value="1"/>
</dbReference>
<evidence type="ECO:0000256" key="11">
    <source>
        <dbReference type="ARBA" id="ARBA00022737"/>
    </source>
</evidence>
<comment type="catalytic activity">
    <reaction evidence="20">
        <text>L-seryl-[protein] + ATP = O-phospho-L-seryl-[protein] + ADP + H(+)</text>
        <dbReference type="Rhea" id="RHEA:17989"/>
        <dbReference type="Rhea" id="RHEA-COMP:9863"/>
        <dbReference type="Rhea" id="RHEA-COMP:11604"/>
        <dbReference type="ChEBI" id="CHEBI:15378"/>
        <dbReference type="ChEBI" id="CHEBI:29999"/>
        <dbReference type="ChEBI" id="CHEBI:30616"/>
        <dbReference type="ChEBI" id="CHEBI:83421"/>
        <dbReference type="ChEBI" id="CHEBI:456216"/>
        <dbReference type="EC" id="2.7.11.1"/>
    </reaction>
</comment>
<evidence type="ECO:0000256" key="14">
    <source>
        <dbReference type="ARBA" id="ARBA00022840"/>
    </source>
</evidence>
<dbReference type="InterPro" id="IPR017441">
    <property type="entry name" value="Protein_kinase_ATP_BS"/>
</dbReference>
<comment type="similarity">
    <text evidence="4">Belongs to the RLP family.</text>
</comment>
<dbReference type="PROSITE" id="PS00107">
    <property type="entry name" value="PROTEIN_KINASE_ATP"/>
    <property type="match status" value="1"/>
</dbReference>
<dbReference type="Gene3D" id="3.30.200.20">
    <property type="entry name" value="Phosphorylase Kinase, domain 1"/>
    <property type="match status" value="1"/>
</dbReference>
<evidence type="ECO:0000256" key="19">
    <source>
        <dbReference type="ARBA" id="ARBA00047899"/>
    </source>
</evidence>
<reference evidence="24 25" key="1">
    <citation type="submission" date="2019-06" db="EMBL/GenBank/DDBJ databases">
        <title>A chromosomal-level reference genome of Carpinus fangiana (Coryloideae, Betulaceae).</title>
        <authorList>
            <person name="Yang X."/>
            <person name="Wang Z."/>
            <person name="Zhang L."/>
            <person name="Hao G."/>
            <person name="Liu J."/>
            <person name="Yang Y."/>
        </authorList>
    </citation>
    <scope>NUCLEOTIDE SEQUENCE [LARGE SCALE GENOMIC DNA]</scope>
    <source>
        <strain evidence="24">Cfa_2016G</strain>
        <tissue evidence="24">Leaf</tissue>
    </source>
</reference>
<keyword evidence="14 21" id="KW-0067">ATP-binding</keyword>
<feature type="domain" description="Protein kinase" evidence="23">
    <location>
        <begin position="708"/>
        <end position="994"/>
    </location>
</feature>
<dbReference type="Pfam" id="PF00560">
    <property type="entry name" value="LRR_1"/>
    <property type="match status" value="3"/>
</dbReference>
<dbReference type="Proteomes" id="UP000327013">
    <property type="component" value="Chromosome 1"/>
</dbReference>
<dbReference type="SUPFAM" id="SSF56112">
    <property type="entry name" value="Protein kinase-like (PK-like)"/>
    <property type="match status" value="1"/>
</dbReference>
<dbReference type="FunFam" id="3.80.10.10:FF:000824">
    <property type="entry name" value="Receptor-like protein kinase HSL1 isoform A"/>
    <property type="match status" value="1"/>
</dbReference>
<evidence type="ECO:0000256" key="2">
    <source>
        <dbReference type="ARBA" id="ARBA00004479"/>
    </source>
</evidence>
<evidence type="ECO:0000256" key="4">
    <source>
        <dbReference type="ARBA" id="ARBA00009592"/>
    </source>
</evidence>
<dbReference type="GO" id="GO:0004674">
    <property type="term" value="F:protein serine/threonine kinase activity"/>
    <property type="evidence" value="ECO:0007669"/>
    <property type="project" value="UniProtKB-KW"/>
</dbReference>
<evidence type="ECO:0000256" key="8">
    <source>
        <dbReference type="ARBA" id="ARBA00022679"/>
    </source>
</evidence>
<evidence type="ECO:0000256" key="21">
    <source>
        <dbReference type="PROSITE-ProRule" id="PRU10141"/>
    </source>
</evidence>
<dbReference type="AlphaFoldDB" id="A0A5N6QJ24"/>
<evidence type="ECO:0000256" key="1">
    <source>
        <dbReference type="ARBA" id="ARBA00004236"/>
    </source>
</evidence>
<evidence type="ECO:0000256" key="9">
    <source>
        <dbReference type="ARBA" id="ARBA00022692"/>
    </source>
</evidence>
<dbReference type="PROSITE" id="PS50011">
    <property type="entry name" value="PROTEIN_KINASE_DOM"/>
    <property type="match status" value="1"/>
</dbReference>